<dbReference type="CDD" id="cd05233">
    <property type="entry name" value="SDR_c"/>
    <property type="match status" value="1"/>
</dbReference>
<dbReference type="PANTHER" id="PTHR24314">
    <property type="entry name" value="NON-SPECIFIC LIPID TRANSFER PROTEIN-RELATED"/>
    <property type="match status" value="1"/>
</dbReference>
<feature type="compositionally biased region" description="Low complexity" evidence="2">
    <location>
        <begin position="8"/>
        <end position="21"/>
    </location>
</feature>
<name>A0A2J7ZHP5_9CHLO</name>
<dbReference type="GO" id="GO:0015996">
    <property type="term" value="P:chlorophyll catabolic process"/>
    <property type="evidence" value="ECO:0007669"/>
    <property type="project" value="TreeGrafter"/>
</dbReference>
<proteinExistence type="inferred from homology"/>
<feature type="region of interest" description="Disordered" evidence="2">
    <location>
        <begin position="1"/>
        <end position="66"/>
    </location>
</feature>
<protein>
    <submittedName>
        <fullName evidence="3">Chlorophyll(Ide) b reductase NOL, chloroplastic</fullName>
    </submittedName>
</protein>
<reference evidence="3 4" key="1">
    <citation type="journal article" date="2017" name="Mol. Biol. Evol.">
        <title>The 4-celled Tetrabaena socialis nuclear genome reveals the essential components for genetic control of cell number at the origin of multicellularity in the volvocine lineage.</title>
        <authorList>
            <person name="Featherston J."/>
            <person name="Arakaki Y."/>
            <person name="Hanschen E.R."/>
            <person name="Ferris P.J."/>
            <person name="Michod R.E."/>
            <person name="Olson B.J.S.C."/>
            <person name="Nozaki H."/>
            <person name="Durand P.M."/>
        </authorList>
    </citation>
    <scope>NUCLEOTIDE SEQUENCE [LARGE SCALE GENOMIC DNA]</scope>
    <source>
        <strain evidence="3 4">NIES-571</strain>
    </source>
</reference>
<dbReference type="PROSITE" id="PS00061">
    <property type="entry name" value="ADH_SHORT"/>
    <property type="match status" value="1"/>
</dbReference>
<dbReference type="Gene3D" id="3.40.50.720">
    <property type="entry name" value="NAD(P)-binding Rossmann-like Domain"/>
    <property type="match status" value="1"/>
</dbReference>
<organism evidence="3 4">
    <name type="scientific">Tetrabaena socialis</name>
    <dbReference type="NCBI Taxonomy" id="47790"/>
    <lineage>
        <taxon>Eukaryota</taxon>
        <taxon>Viridiplantae</taxon>
        <taxon>Chlorophyta</taxon>
        <taxon>core chlorophytes</taxon>
        <taxon>Chlorophyceae</taxon>
        <taxon>CS clade</taxon>
        <taxon>Chlamydomonadales</taxon>
        <taxon>Tetrabaenaceae</taxon>
        <taxon>Tetrabaena</taxon>
    </lineage>
</organism>
<dbReference type="SUPFAM" id="SSF51735">
    <property type="entry name" value="NAD(P)-binding Rossmann-fold domains"/>
    <property type="match status" value="1"/>
</dbReference>
<dbReference type="PRINTS" id="PR00081">
    <property type="entry name" value="GDHRDH"/>
</dbReference>
<dbReference type="AlphaFoldDB" id="A0A2J7ZHP5"/>
<feature type="compositionally biased region" description="Low complexity" evidence="2">
    <location>
        <begin position="30"/>
        <end position="42"/>
    </location>
</feature>
<accession>A0A2J7ZHP5</accession>
<dbReference type="PANTHER" id="PTHR24314:SF15">
    <property type="entry name" value="CHLOROPHYLL(IDE) B REDUCTASE NOL, CHLOROPLASTIC"/>
    <property type="match status" value="1"/>
</dbReference>
<dbReference type="EMBL" id="PGGS01002140">
    <property type="protein sequence ID" value="PNG99795.1"/>
    <property type="molecule type" value="Genomic_DNA"/>
</dbReference>
<dbReference type="GO" id="GO:0010304">
    <property type="term" value="P:PSII associated light-harvesting complex II catabolic process"/>
    <property type="evidence" value="ECO:0007669"/>
    <property type="project" value="TreeGrafter"/>
</dbReference>
<comment type="similarity">
    <text evidence="1">Belongs to the short-chain dehydrogenases/reductases (SDR) family.</text>
</comment>
<keyword evidence="4" id="KW-1185">Reference proteome</keyword>
<evidence type="ECO:0000313" key="4">
    <source>
        <dbReference type="Proteomes" id="UP000236333"/>
    </source>
</evidence>
<dbReference type="GO" id="GO:0034256">
    <property type="term" value="F:chlorophyll(ide) b reductase activity"/>
    <property type="evidence" value="ECO:0007669"/>
    <property type="project" value="TreeGrafter"/>
</dbReference>
<dbReference type="Proteomes" id="UP000236333">
    <property type="component" value="Unassembled WGS sequence"/>
</dbReference>
<sequence length="281" mass="28956">MQRSVAQRGARSSSSLRVSFGSRGGPATCSGRRSSSGASSSAQRGCPAPEAQHTAPFRAGESSPGLARGQRVVARAVLGEAPATAKPTAVPQPPYNVVITGGTKGIGRALAEGFLRAGDKVIVCSRSGEFGRVGKVGPDERVLEAVAEMAALYGKDRVKGVAADVAKAGAARVLADYAAKEFGRIDIWINNAGTNAYRYGPISESSDEDLAQIVQTNVLGVMLCCKEAIRVMRAQPSHGHVFNMDGAGADGNATPRFAAYGATKRSLAQLGKSLGAELGIL</sequence>
<dbReference type="InterPro" id="IPR002347">
    <property type="entry name" value="SDR_fam"/>
</dbReference>
<evidence type="ECO:0000313" key="3">
    <source>
        <dbReference type="EMBL" id="PNG99795.1"/>
    </source>
</evidence>
<dbReference type="Pfam" id="PF00106">
    <property type="entry name" value="adh_short"/>
    <property type="match status" value="1"/>
</dbReference>
<evidence type="ECO:0000256" key="2">
    <source>
        <dbReference type="SAM" id="MobiDB-lite"/>
    </source>
</evidence>
<gene>
    <name evidence="3" type="ORF">TSOC_014416</name>
</gene>
<feature type="non-terminal residue" evidence="3">
    <location>
        <position position="281"/>
    </location>
</feature>
<dbReference type="InterPro" id="IPR036291">
    <property type="entry name" value="NAD(P)-bd_dom_sf"/>
</dbReference>
<evidence type="ECO:0000256" key="1">
    <source>
        <dbReference type="RuleBase" id="RU000363"/>
    </source>
</evidence>
<comment type="caution">
    <text evidence="3">The sequence shown here is derived from an EMBL/GenBank/DDBJ whole genome shotgun (WGS) entry which is preliminary data.</text>
</comment>
<dbReference type="InterPro" id="IPR020904">
    <property type="entry name" value="Sc_DH/Rdtase_CS"/>
</dbReference>
<dbReference type="PRINTS" id="PR00080">
    <property type="entry name" value="SDRFAMILY"/>
</dbReference>
<dbReference type="OrthoDB" id="3592703at2759"/>
<dbReference type="InterPro" id="IPR052625">
    <property type="entry name" value="Chl_b_Red"/>
</dbReference>